<evidence type="ECO:0000256" key="3">
    <source>
        <dbReference type="ARBA" id="ARBA00023163"/>
    </source>
</evidence>
<dbReference type="Proteomes" id="UP001228139">
    <property type="component" value="Plasmid unnamed1"/>
</dbReference>
<dbReference type="GO" id="GO:0003700">
    <property type="term" value="F:DNA-binding transcription factor activity"/>
    <property type="evidence" value="ECO:0007669"/>
    <property type="project" value="TreeGrafter"/>
</dbReference>
<keyword evidence="1" id="KW-0805">Transcription regulation</keyword>
<dbReference type="AlphaFoldDB" id="A0AA50DQ34"/>
<proteinExistence type="predicted"/>
<dbReference type="PANTHER" id="PTHR30055">
    <property type="entry name" value="HTH-TYPE TRANSCRIPTIONAL REGULATOR RUTR"/>
    <property type="match status" value="1"/>
</dbReference>
<dbReference type="PRINTS" id="PR00455">
    <property type="entry name" value="HTHTETR"/>
</dbReference>
<keyword evidence="2 4" id="KW-0238">DNA-binding</keyword>
<evidence type="ECO:0000259" key="5">
    <source>
        <dbReference type="PROSITE" id="PS50977"/>
    </source>
</evidence>
<dbReference type="PROSITE" id="PS50977">
    <property type="entry name" value="HTH_TETR_2"/>
    <property type="match status" value="1"/>
</dbReference>
<gene>
    <name evidence="6" type="ORF">Q3V30_21600</name>
</gene>
<name>A0AA50DQ34_9GAMM</name>
<dbReference type="KEGG" id="epi:Q3V30_21600"/>
<sequence length="201" mass="22713">MIDIRRKEASQERSRRTVETILSTTAQILSEEGSRKLTTNYLASRTGFSIGTIYQYFPDKVAIIMALLERQREENVHHIDALLSNKEDIGAEEKIRLIIRSLHHAFSMHRLPDQKLVRALIHAAAKHGLPSPSGYIAQAIINVWVTTDSRSNPLNPGETFVLTHMLIEVMRQAALRATPLLGSEEFEAAVLRMVMGFLEKK</sequence>
<dbReference type="Gene3D" id="1.10.357.10">
    <property type="entry name" value="Tetracycline Repressor, domain 2"/>
    <property type="match status" value="1"/>
</dbReference>
<dbReference type="SUPFAM" id="SSF46689">
    <property type="entry name" value="Homeodomain-like"/>
    <property type="match status" value="1"/>
</dbReference>
<evidence type="ECO:0000256" key="1">
    <source>
        <dbReference type="ARBA" id="ARBA00023015"/>
    </source>
</evidence>
<keyword evidence="6" id="KW-0614">Plasmid</keyword>
<dbReference type="InterPro" id="IPR009057">
    <property type="entry name" value="Homeodomain-like_sf"/>
</dbReference>
<dbReference type="PANTHER" id="PTHR30055:SF234">
    <property type="entry name" value="HTH-TYPE TRANSCRIPTIONAL REGULATOR BETI"/>
    <property type="match status" value="1"/>
</dbReference>
<evidence type="ECO:0000313" key="6">
    <source>
        <dbReference type="EMBL" id="WLS81073.1"/>
    </source>
</evidence>
<geneLocation type="plasmid" evidence="6 7">
    <name>unnamed1</name>
</geneLocation>
<evidence type="ECO:0000256" key="2">
    <source>
        <dbReference type="ARBA" id="ARBA00023125"/>
    </source>
</evidence>
<dbReference type="InterPro" id="IPR001647">
    <property type="entry name" value="HTH_TetR"/>
</dbReference>
<protein>
    <submittedName>
        <fullName evidence="6">TetR/AcrR family transcriptional regulator</fullName>
    </submittedName>
</protein>
<evidence type="ECO:0000313" key="7">
    <source>
        <dbReference type="Proteomes" id="UP001228139"/>
    </source>
</evidence>
<dbReference type="GO" id="GO:0000976">
    <property type="term" value="F:transcription cis-regulatory region binding"/>
    <property type="evidence" value="ECO:0007669"/>
    <property type="project" value="TreeGrafter"/>
</dbReference>
<dbReference type="EMBL" id="CP132354">
    <property type="protein sequence ID" value="WLS81073.1"/>
    <property type="molecule type" value="Genomic_DNA"/>
</dbReference>
<evidence type="ECO:0000256" key="4">
    <source>
        <dbReference type="PROSITE-ProRule" id="PRU00335"/>
    </source>
</evidence>
<feature type="DNA-binding region" description="H-T-H motif" evidence="4">
    <location>
        <begin position="38"/>
        <end position="57"/>
    </location>
</feature>
<dbReference type="InterPro" id="IPR050109">
    <property type="entry name" value="HTH-type_TetR-like_transc_reg"/>
</dbReference>
<organism evidence="6 7">
    <name type="scientific">Erwinia pyri</name>
    <dbReference type="NCBI Taxonomy" id="3062598"/>
    <lineage>
        <taxon>Bacteria</taxon>
        <taxon>Pseudomonadati</taxon>
        <taxon>Pseudomonadota</taxon>
        <taxon>Gammaproteobacteria</taxon>
        <taxon>Enterobacterales</taxon>
        <taxon>Erwiniaceae</taxon>
        <taxon>Erwinia</taxon>
    </lineage>
</organism>
<dbReference type="Pfam" id="PF00440">
    <property type="entry name" value="TetR_N"/>
    <property type="match status" value="1"/>
</dbReference>
<dbReference type="RefSeq" id="WP_306213319.1">
    <property type="nucleotide sequence ID" value="NZ_CP132354.1"/>
</dbReference>
<keyword evidence="3" id="KW-0804">Transcription</keyword>
<reference evidence="6 7" key="1">
    <citation type="submission" date="2023-07" db="EMBL/GenBank/DDBJ databases">
        <title>Pathogenic bacteria of pear tree diseases.</title>
        <authorList>
            <person name="Zhang Z."/>
            <person name="He L."/>
            <person name="Huang R."/>
        </authorList>
    </citation>
    <scope>NUCLEOTIDE SEQUENCE [LARGE SCALE GENOMIC DNA]</scope>
    <source>
        <strain evidence="6 7">DE2</strain>
        <plasmid evidence="6 7">unnamed1</plasmid>
    </source>
</reference>
<feature type="domain" description="HTH tetR-type" evidence="5">
    <location>
        <begin position="15"/>
        <end position="75"/>
    </location>
</feature>
<keyword evidence="7" id="KW-1185">Reference proteome</keyword>
<accession>A0AA50DQ34</accession>